<dbReference type="Proteomes" id="UP001445335">
    <property type="component" value="Unassembled WGS sequence"/>
</dbReference>
<keyword evidence="9" id="KW-1185">Reference proteome</keyword>
<dbReference type="NCBIfam" id="TIGR01833">
    <property type="entry name" value="HMG-CoA-S_euk"/>
    <property type="match status" value="1"/>
</dbReference>
<dbReference type="EMBL" id="JALJOU010000005">
    <property type="protein sequence ID" value="KAK9843825.1"/>
    <property type="molecule type" value="Genomic_DNA"/>
</dbReference>
<comment type="pathway">
    <text evidence="5">Metabolic intermediate biosynthesis; (R)-mevalonate biosynthesis; (R)-mevalonate from acetyl-CoA: step 2/3.</text>
</comment>
<feature type="domain" description="Hydroxymethylglutaryl-coenzyme A synthase N-terminal" evidence="6">
    <location>
        <begin position="1"/>
        <end position="165"/>
    </location>
</feature>
<keyword evidence="2 5" id="KW-0808">Transferase</keyword>
<dbReference type="AlphaFoldDB" id="A0AAW1SBH9"/>
<evidence type="ECO:0000259" key="7">
    <source>
        <dbReference type="Pfam" id="PF08540"/>
    </source>
</evidence>
<dbReference type="GO" id="GO:0016126">
    <property type="term" value="P:sterol biosynthetic process"/>
    <property type="evidence" value="ECO:0007669"/>
    <property type="project" value="UniProtKB-KW"/>
</dbReference>
<dbReference type="PANTHER" id="PTHR43323">
    <property type="entry name" value="3-HYDROXY-3-METHYLGLUTARYL COENZYME A SYNTHASE"/>
    <property type="match status" value="1"/>
</dbReference>
<keyword evidence="5" id="KW-0444">Lipid biosynthesis</keyword>
<evidence type="ECO:0000313" key="9">
    <source>
        <dbReference type="Proteomes" id="UP001445335"/>
    </source>
</evidence>
<dbReference type="PANTHER" id="PTHR43323:SF2">
    <property type="entry name" value="HYDROXYMETHYLGLUTARYL-COA SYNTHASE"/>
    <property type="match status" value="1"/>
</dbReference>
<feature type="domain" description="Hydroxymethylglutaryl-coenzyme A synthase C-terminal" evidence="7">
    <location>
        <begin position="243"/>
        <end position="400"/>
    </location>
</feature>
<keyword evidence="5" id="KW-1207">Sterol metabolism</keyword>
<keyword evidence="5" id="KW-0756">Sterol biosynthesis</keyword>
<evidence type="ECO:0000256" key="2">
    <source>
        <dbReference type="ARBA" id="ARBA00022679"/>
    </source>
</evidence>
<name>A0AAW1SBH9_9CHLO</name>
<dbReference type="Gene3D" id="3.40.47.10">
    <property type="match status" value="1"/>
</dbReference>
<dbReference type="Pfam" id="PF01154">
    <property type="entry name" value="HMG_CoA_synt_N"/>
    <property type="match status" value="1"/>
</dbReference>
<protein>
    <recommendedName>
        <fullName evidence="5">Hydroxymethylglutaryl-CoA synthase</fullName>
        <shortName evidence="5">HMG-CoA synthase</shortName>
        <ecNumber evidence="5">2.3.3.10</ecNumber>
    </recommendedName>
    <alternativeName>
        <fullName evidence="5">3-hydroxy-3-methylglutaryl coenzyme A synthase</fullName>
    </alternativeName>
</protein>
<dbReference type="GO" id="GO:0006084">
    <property type="term" value="P:acetyl-CoA metabolic process"/>
    <property type="evidence" value="ECO:0007669"/>
    <property type="project" value="InterPro"/>
</dbReference>
<dbReference type="SUPFAM" id="SSF53901">
    <property type="entry name" value="Thiolase-like"/>
    <property type="match status" value="2"/>
</dbReference>
<keyword evidence="5" id="KW-0752">Steroid biosynthesis</keyword>
<dbReference type="EC" id="2.3.3.10" evidence="5"/>
<sequence>MEVYFPAVYVEQAELESYDGVAPGKYTAGLGQRRMAFCGDQEDVVSISLTAVKRLLEKYDIDPRDIGRLEVGTESALDRSKPLKSFIMALFAESGNYDIEGVDSVSACYGGTAALLNAAAWVESRAWDGRYALVVAADIAMYAAGPARPSGGCAAIAMLIGPDAPLDLERGLSASHMEHAYDFYKPAGLYPLVDGKSSLACYLMTLDRCYARFAPESERVGPGLAAHPLDAFPADPAAFQAWSYANRGLEVAALRASADAYEALVAPSTGLALDVGNMYTASVHASLGALVEREGAALEGRRILMYSYGSGLAGTLFSLYARHVAGPFTLARLAASLDIRARLESRRRATPAEFVAAMALQEWRYSAAGYTPQGAPSELRPGTYYLTQVDALYRRFYARREDHDV</sequence>
<comment type="caution">
    <text evidence="8">The sequence shown here is derived from an EMBL/GenBank/DDBJ whole genome shotgun (WGS) entry which is preliminary data.</text>
</comment>
<feature type="domain" description="Hydroxymethylglutaryl-coenzyme A synthase C-terminal" evidence="7">
    <location>
        <begin position="168"/>
        <end position="218"/>
    </location>
</feature>
<dbReference type="InterPro" id="IPR016039">
    <property type="entry name" value="Thiolase-like"/>
</dbReference>
<dbReference type="InterPro" id="IPR013746">
    <property type="entry name" value="HMG_CoA_synt_C_dom"/>
</dbReference>
<evidence type="ECO:0000313" key="8">
    <source>
        <dbReference type="EMBL" id="KAK9843825.1"/>
    </source>
</evidence>
<reference evidence="8 9" key="1">
    <citation type="journal article" date="2024" name="Nat. Commun.">
        <title>Phylogenomics reveals the evolutionary origins of lichenization in chlorophyte algae.</title>
        <authorList>
            <person name="Puginier C."/>
            <person name="Libourel C."/>
            <person name="Otte J."/>
            <person name="Skaloud P."/>
            <person name="Haon M."/>
            <person name="Grisel S."/>
            <person name="Petersen M."/>
            <person name="Berrin J.G."/>
            <person name="Delaux P.M."/>
            <person name="Dal Grande F."/>
            <person name="Keller J."/>
        </authorList>
    </citation>
    <scope>NUCLEOTIDE SEQUENCE [LARGE SCALE GENOMIC DNA]</scope>
    <source>
        <strain evidence="8 9">SAG 245.80</strain>
    </source>
</reference>
<feature type="active site" description="Proton donor/acceptor" evidence="3">
    <location>
        <position position="74"/>
    </location>
</feature>
<feature type="active site" description="Acyl-thioester intermediate" evidence="3">
    <location>
        <position position="108"/>
    </location>
</feature>
<accession>A0AAW1SBH9</accession>
<evidence type="ECO:0000256" key="5">
    <source>
        <dbReference type="RuleBase" id="RU364071"/>
    </source>
</evidence>
<keyword evidence="5" id="KW-0443">Lipid metabolism</keyword>
<dbReference type="Pfam" id="PF08540">
    <property type="entry name" value="HMG_CoA_synt_C"/>
    <property type="match status" value="2"/>
</dbReference>
<evidence type="ECO:0000256" key="1">
    <source>
        <dbReference type="ARBA" id="ARBA00007061"/>
    </source>
</evidence>
<evidence type="ECO:0000259" key="6">
    <source>
        <dbReference type="Pfam" id="PF01154"/>
    </source>
</evidence>
<keyword evidence="5" id="KW-0753">Steroid metabolism</keyword>
<comment type="function">
    <text evidence="5">Catalyzes the condensation of acetyl-CoA with acetoacetyl-CoA to form HMG-CoA.</text>
</comment>
<evidence type="ECO:0000256" key="4">
    <source>
        <dbReference type="PIRSR" id="PIRSR610122-2"/>
    </source>
</evidence>
<dbReference type="InterPro" id="IPR013528">
    <property type="entry name" value="HMG_CoA_synth_N"/>
</dbReference>
<evidence type="ECO:0000256" key="3">
    <source>
        <dbReference type="PIRSR" id="PIRSR610122-1"/>
    </source>
</evidence>
<proteinExistence type="inferred from homology"/>
<feature type="binding site" evidence="4">
    <location>
        <position position="198"/>
    </location>
    <ligand>
        <name>CoA</name>
        <dbReference type="ChEBI" id="CHEBI:57287"/>
    </ligand>
</feature>
<dbReference type="InterPro" id="IPR010122">
    <property type="entry name" value="HMG_CoA_synthase_euk"/>
</dbReference>
<dbReference type="GO" id="GO:0010142">
    <property type="term" value="P:farnesyl diphosphate biosynthetic process, mevalonate pathway"/>
    <property type="evidence" value="ECO:0007669"/>
    <property type="project" value="InterPro"/>
</dbReference>
<dbReference type="GO" id="GO:0004421">
    <property type="term" value="F:hydroxymethylglutaryl-CoA synthase activity"/>
    <property type="evidence" value="ECO:0007669"/>
    <property type="project" value="UniProtKB-EC"/>
</dbReference>
<comment type="catalytic activity">
    <reaction evidence="5">
        <text>acetoacetyl-CoA + acetyl-CoA + H2O = (3S)-3-hydroxy-3-methylglutaryl-CoA + CoA + H(+)</text>
        <dbReference type="Rhea" id="RHEA:10188"/>
        <dbReference type="ChEBI" id="CHEBI:15377"/>
        <dbReference type="ChEBI" id="CHEBI:15378"/>
        <dbReference type="ChEBI" id="CHEBI:43074"/>
        <dbReference type="ChEBI" id="CHEBI:57286"/>
        <dbReference type="ChEBI" id="CHEBI:57287"/>
        <dbReference type="ChEBI" id="CHEBI:57288"/>
        <dbReference type="EC" id="2.3.3.10"/>
    </reaction>
</comment>
<organism evidence="8 9">
    <name type="scientific">Elliptochloris bilobata</name>
    <dbReference type="NCBI Taxonomy" id="381761"/>
    <lineage>
        <taxon>Eukaryota</taxon>
        <taxon>Viridiplantae</taxon>
        <taxon>Chlorophyta</taxon>
        <taxon>core chlorophytes</taxon>
        <taxon>Trebouxiophyceae</taxon>
        <taxon>Trebouxiophyceae incertae sedis</taxon>
        <taxon>Elliptochloris clade</taxon>
        <taxon>Elliptochloris</taxon>
    </lineage>
</organism>
<gene>
    <name evidence="8" type="ORF">WJX81_007826</name>
</gene>
<dbReference type="CDD" id="cd00827">
    <property type="entry name" value="init_cond_enzymes"/>
    <property type="match status" value="1"/>
</dbReference>
<comment type="similarity">
    <text evidence="1 5">Belongs to the thiolase-like superfamily. HMG-CoA synthase family.</text>
</comment>